<organism evidence="3 4">
    <name type="scientific">Alcaligenes xylosoxydans xylosoxydans</name>
    <name type="common">Achromobacter xylosoxidans</name>
    <dbReference type="NCBI Taxonomy" id="85698"/>
    <lineage>
        <taxon>Bacteria</taxon>
        <taxon>Pseudomonadati</taxon>
        <taxon>Pseudomonadota</taxon>
        <taxon>Betaproteobacteria</taxon>
        <taxon>Burkholderiales</taxon>
        <taxon>Alcaligenaceae</taxon>
        <taxon>Achromobacter</taxon>
    </lineage>
</organism>
<keyword evidence="2" id="KW-0456">Lyase</keyword>
<dbReference type="PANTHER" id="PTHR11941:SF169">
    <property type="entry name" value="(7AS)-7A-METHYL-1,5-DIOXO-2,3,5,6,7,7A-HEXAHYDRO-1H-INDENE-CARBOXYL-COA HYDROLASE"/>
    <property type="match status" value="1"/>
</dbReference>
<dbReference type="EMBL" id="MJMN01000016">
    <property type="protein sequence ID" value="OMG85493.1"/>
    <property type="molecule type" value="Genomic_DNA"/>
</dbReference>
<evidence type="ECO:0000256" key="2">
    <source>
        <dbReference type="ARBA" id="ARBA00023239"/>
    </source>
</evidence>
<accession>A0A1R1JSR2</accession>
<dbReference type="Pfam" id="PF00378">
    <property type="entry name" value="ECH_1"/>
    <property type="match status" value="1"/>
</dbReference>
<proteinExistence type="predicted"/>
<dbReference type="OrthoDB" id="8640486at2"/>
<dbReference type="GO" id="GO:0006635">
    <property type="term" value="P:fatty acid beta-oxidation"/>
    <property type="evidence" value="ECO:0007669"/>
    <property type="project" value="TreeGrafter"/>
</dbReference>
<dbReference type="CDD" id="cd06558">
    <property type="entry name" value="crotonase-like"/>
    <property type="match status" value="1"/>
</dbReference>
<dbReference type="GO" id="GO:0016829">
    <property type="term" value="F:lyase activity"/>
    <property type="evidence" value="ECO:0007669"/>
    <property type="project" value="UniProtKB-KW"/>
</dbReference>
<comment type="caution">
    <text evidence="3">The sequence shown here is derived from an EMBL/GenBank/DDBJ whole genome shotgun (WGS) entry which is preliminary data.</text>
</comment>
<evidence type="ECO:0000313" key="3">
    <source>
        <dbReference type="EMBL" id="OMG85493.1"/>
    </source>
</evidence>
<reference evidence="3 4" key="1">
    <citation type="submission" date="2016-09" db="EMBL/GenBank/DDBJ databases">
        <title>Phylogenomics of Achromobacter.</title>
        <authorList>
            <person name="Jeukens J."/>
            <person name="Freschi L."/>
            <person name="Vincent A.T."/>
            <person name="Emond-Rheault J.-G."/>
            <person name="Kukavica-Ibrulj I."/>
            <person name="Charette S.J."/>
            <person name="Levesque R.C."/>
        </authorList>
    </citation>
    <scope>NUCLEOTIDE SEQUENCE [LARGE SCALE GENOMIC DNA]</scope>
    <source>
        <strain evidence="3 4">AUS488</strain>
    </source>
</reference>
<dbReference type="Gene3D" id="3.90.226.10">
    <property type="entry name" value="2-enoyl-CoA Hydratase, Chain A, domain 1"/>
    <property type="match status" value="1"/>
</dbReference>
<name>A0A1R1JSR2_ALCXX</name>
<evidence type="ECO:0000256" key="1">
    <source>
        <dbReference type="ARBA" id="ARBA00023098"/>
    </source>
</evidence>
<dbReference type="AlphaFoldDB" id="A0A1R1JSR2"/>
<dbReference type="Proteomes" id="UP000187251">
    <property type="component" value="Unassembled WGS sequence"/>
</dbReference>
<dbReference type="SUPFAM" id="SSF52096">
    <property type="entry name" value="ClpP/crotonase"/>
    <property type="match status" value="1"/>
</dbReference>
<protein>
    <submittedName>
        <fullName evidence="3">Enoyl-CoA hydratase</fullName>
    </submittedName>
</protein>
<sequence length="240" mass="25263">MSAALRVERHGSAQVLTLARSEKMNALSAELVEALIAAVDAAPAQGADVIVLRGEGRNFSAGFDFGDWEAQSEGDLLLRFVRIETLLQRVAASPCLTVGLAHGRNFGAGVDLFGACKWRVAAPDASFRMPGLKFGLVLGTRRFAALVGAERARAILEQASVFDAAQAHRDGFVSHLAAPDTWPGVERQAGEAAGALTGASRAQLYAALSAEQPDTDLARLVRSAAEPGLKARVAAYLQAR</sequence>
<dbReference type="InterPro" id="IPR029045">
    <property type="entry name" value="ClpP/crotonase-like_dom_sf"/>
</dbReference>
<gene>
    <name evidence="3" type="ORF">BIZ92_27510</name>
</gene>
<dbReference type="PANTHER" id="PTHR11941">
    <property type="entry name" value="ENOYL-COA HYDRATASE-RELATED"/>
    <property type="match status" value="1"/>
</dbReference>
<evidence type="ECO:0000313" key="4">
    <source>
        <dbReference type="Proteomes" id="UP000187251"/>
    </source>
</evidence>
<dbReference type="RefSeq" id="WP_076412702.1">
    <property type="nucleotide sequence ID" value="NZ_AP028040.1"/>
</dbReference>
<keyword evidence="1" id="KW-0443">Lipid metabolism</keyword>
<dbReference type="InterPro" id="IPR001753">
    <property type="entry name" value="Enoyl-CoA_hydra/iso"/>
</dbReference>